<dbReference type="InterPro" id="IPR010982">
    <property type="entry name" value="Lambda_DNA-bd_dom_sf"/>
</dbReference>
<keyword evidence="3" id="KW-1185">Reference proteome</keyword>
<dbReference type="GO" id="GO:0003677">
    <property type="term" value="F:DNA binding"/>
    <property type="evidence" value="ECO:0007669"/>
    <property type="project" value="InterPro"/>
</dbReference>
<dbReference type="SMART" id="SM00530">
    <property type="entry name" value="HTH_XRE"/>
    <property type="match status" value="1"/>
</dbReference>
<comment type="caution">
    <text evidence="2">The sequence shown here is derived from an EMBL/GenBank/DDBJ whole genome shotgun (WGS) entry which is preliminary data.</text>
</comment>
<dbReference type="AlphaFoldDB" id="A0A838L2B4"/>
<evidence type="ECO:0000313" key="3">
    <source>
        <dbReference type="Proteomes" id="UP000570166"/>
    </source>
</evidence>
<dbReference type="SUPFAM" id="SSF47413">
    <property type="entry name" value="lambda repressor-like DNA-binding domains"/>
    <property type="match status" value="1"/>
</dbReference>
<dbReference type="InterPro" id="IPR001387">
    <property type="entry name" value="Cro/C1-type_HTH"/>
</dbReference>
<name>A0A838L2B4_9SPHN</name>
<protein>
    <submittedName>
        <fullName evidence="2">Helix-turn-helix transcriptional regulator</fullName>
    </submittedName>
</protein>
<organism evidence="2 3">
    <name type="scientific">Sphingomonas chungangi</name>
    <dbReference type="NCBI Taxonomy" id="2683589"/>
    <lineage>
        <taxon>Bacteria</taxon>
        <taxon>Pseudomonadati</taxon>
        <taxon>Pseudomonadota</taxon>
        <taxon>Alphaproteobacteria</taxon>
        <taxon>Sphingomonadales</taxon>
        <taxon>Sphingomonadaceae</taxon>
        <taxon>Sphingomonas</taxon>
    </lineage>
</organism>
<sequence length="107" mass="11846">MAQPSRYAADALRLMADTIRSARTEQRIAQIDLAERAGISRSLLARIERGDPGCAIGSVFEVAAILRIPLFGLEERDLAREADRVADRLALLPSAVRQRRTPVDDDF</sequence>
<dbReference type="PROSITE" id="PS50943">
    <property type="entry name" value="HTH_CROC1"/>
    <property type="match status" value="1"/>
</dbReference>
<evidence type="ECO:0000313" key="2">
    <source>
        <dbReference type="EMBL" id="MBA2933060.1"/>
    </source>
</evidence>
<dbReference type="Pfam" id="PF01381">
    <property type="entry name" value="HTH_3"/>
    <property type="match status" value="1"/>
</dbReference>
<proteinExistence type="predicted"/>
<dbReference type="Gene3D" id="1.10.260.40">
    <property type="entry name" value="lambda repressor-like DNA-binding domains"/>
    <property type="match status" value="1"/>
</dbReference>
<gene>
    <name evidence="2" type="ORF">HZF05_03010</name>
</gene>
<evidence type="ECO:0000259" key="1">
    <source>
        <dbReference type="PROSITE" id="PS50943"/>
    </source>
</evidence>
<accession>A0A838L2B4</accession>
<dbReference type="Proteomes" id="UP000570166">
    <property type="component" value="Unassembled WGS sequence"/>
</dbReference>
<dbReference type="EMBL" id="JACEIB010000001">
    <property type="protein sequence ID" value="MBA2933060.1"/>
    <property type="molecule type" value="Genomic_DNA"/>
</dbReference>
<reference evidence="2 3" key="1">
    <citation type="submission" date="2020-07" db="EMBL/GenBank/DDBJ databases">
        <authorList>
            <person name="Sun Q."/>
        </authorList>
    </citation>
    <scope>NUCLEOTIDE SEQUENCE [LARGE SCALE GENOMIC DNA]</scope>
    <source>
        <strain evidence="2 3">CGMCC 1.13654</strain>
    </source>
</reference>
<dbReference type="CDD" id="cd00093">
    <property type="entry name" value="HTH_XRE"/>
    <property type="match status" value="1"/>
</dbReference>
<feature type="domain" description="HTH cro/C1-type" evidence="1">
    <location>
        <begin position="19"/>
        <end position="50"/>
    </location>
</feature>